<proteinExistence type="predicted"/>
<dbReference type="Proteomes" id="UP001610334">
    <property type="component" value="Unassembled WGS sequence"/>
</dbReference>
<evidence type="ECO:0000313" key="3">
    <source>
        <dbReference type="Proteomes" id="UP001610334"/>
    </source>
</evidence>
<name>A0ABR4H2S2_9EURO</name>
<organism evidence="2 3">
    <name type="scientific">Aspergillus granulosus</name>
    <dbReference type="NCBI Taxonomy" id="176169"/>
    <lineage>
        <taxon>Eukaryota</taxon>
        <taxon>Fungi</taxon>
        <taxon>Dikarya</taxon>
        <taxon>Ascomycota</taxon>
        <taxon>Pezizomycotina</taxon>
        <taxon>Eurotiomycetes</taxon>
        <taxon>Eurotiomycetidae</taxon>
        <taxon>Eurotiales</taxon>
        <taxon>Aspergillaceae</taxon>
        <taxon>Aspergillus</taxon>
        <taxon>Aspergillus subgen. Nidulantes</taxon>
    </lineage>
</organism>
<protein>
    <submittedName>
        <fullName evidence="2">Uncharacterized protein</fullName>
    </submittedName>
</protein>
<evidence type="ECO:0000313" key="2">
    <source>
        <dbReference type="EMBL" id="KAL2809753.1"/>
    </source>
</evidence>
<evidence type="ECO:0000256" key="1">
    <source>
        <dbReference type="SAM" id="MobiDB-lite"/>
    </source>
</evidence>
<gene>
    <name evidence="2" type="ORF">BJX63DRAFT_345116</name>
</gene>
<sequence>MGGYGVWCGGRSHASLLDGMYSVQLPPNHEVSLSVSSNGIRSRLTISQRDPFTHSRADPNPARPRQFPPLSQRNKGPRLKRVTWFFFI</sequence>
<dbReference type="EMBL" id="JBFXLT010000083">
    <property type="protein sequence ID" value="KAL2809753.1"/>
    <property type="molecule type" value="Genomic_DNA"/>
</dbReference>
<feature type="region of interest" description="Disordered" evidence="1">
    <location>
        <begin position="45"/>
        <end position="75"/>
    </location>
</feature>
<accession>A0ABR4H2S2</accession>
<comment type="caution">
    <text evidence="2">The sequence shown here is derived from an EMBL/GenBank/DDBJ whole genome shotgun (WGS) entry which is preliminary data.</text>
</comment>
<keyword evidence="3" id="KW-1185">Reference proteome</keyword>
<reference evidence="2 3" key="1">
    <citation type="submission" date="2024-07" db="EMBL/GenBank/DDBJ databases">
        <title>Section-level genome sequencing and comparative genomics of Aspergillus sections Usti and Cavernicolus.</title>
        <authorList>
            <consortium name="Lawrence Berkeley National Laboratory"/>
            <person name="Nybo J.L."/>
            <person name="Vesth T.C."/>
            <person name="Theobald S."/>
            <person name="Frisvad J.C."/>
            <person name="Larsen T.O."/>
            <person name="Kjaerboelling I."/>
            <person name="Rothschild-Mancinelli K."/>
            <person name="Lyhne E.K."/>
            <person name="Kogle M.E."/>
            <person name="Barry K."/>
            <person name="Clum A."/>
            <person name="Na H."/>
            <person name="Ledsgaard L."/>
            <person name="Lin J."/>
            <person name="Lipzen A."/>
            <person name="Kuo A."/>
            <person name="Riley R."/>
            <person name="Mondo S."/>
            <person name="Labutti K."/>
            <person name="Haridas S."/>
            <person name="Pangalinan J."/>
            <person name="Salamov A.A."/>
            <person name="Simmons B.A."/>
            <person name="Magnuson J.K."/>
            <person name="Chen J."/>
            <person name="Drula E."/>
            <person name="Henrissat B."/>
            <person name="Wiebenga A."/>
            <person name="Lubbers R.J."/>
            <person name="Gomes A.C."/>
            <person name="Makela M.R."/>
            <person name="Stajich J."/>
            <person name="Grigoriev I.V."/>
            <person name="Mortensen U.H."/>
            <person name="De Vries R.P."/>
            <person name="Baker S.E."/>
            <person name="Andersen M.R."/>
        </authorList>
    </citation>
    <scope>NUCLEOTIDE SEQUENCE [LARGE SCALE GENOMIC DNA]</scope>
    <source>
        <strain evidence="2 3">CBS 588.65</strain>
    </source>
</reference>